<evidence type="ECO:0008006" key="3">
    <source>
        <dbReference type="Google" id="ProtNLM"/>
    </source>
</evidence>
<dbReference type="PANTHER" id="PTHR28180">
    <property type="entry name" value="CONSERVED MITOCHONDRIAL PROTEIN-RELATED"/>
    <property type="match status" value="1"/>
</dbReference>
<dbReference type="Proteomes" id="UP000027361">
    <property type="component" value="Unassembled WGS sequence"/>
</dbReference>
<dbReference type="InParanoid" id="A0A066VZH2"/>
<dbReference type="EMBL" id="JMSN01000031">
    <property type="protein sequence ID" value="KDN47137.1"/>
    <property type="molecule type" value="Genomic_DNA"/>
</dbReference>
<comment type="caution">
    <text evidence="1">The sequence shown here is derived from an EMBL/GenBank/DDBJ whole genome shotgun (WGS) entry which is preliminary data.</text>
</comment>
<dbReference type="HOGENOM" id="CLU_2225020_0_0_1"/>
<dbReference type="STRING" id="1037660.A0A066VZH2"/>
<sequence>MASIDESFGNCQDLVLLTFPINYGLILSNCKVIDLSETELVILAALALQNRRPETLWHLRGSRRAGSSDKAIESVRIVYLDIPRCLSKPTYKAPTLQEVSETSDGK</sequence>
<proteinExistence type="predicted"/>
<organism evidence="1 2">
    <name type="scientific">Tilletiaria anomala (strain ATCC 24038 / CBS 436.72 / UBC 951)</name>
    <dbReference type="NCBI Taxonomy" id="1037660"/>
    <lineage>
        <taxon>Eukaryota</taxon>
        <taxon>Fungi</taxon>
        <taxon>Dikarya</taxon>
        <taxon>Basidiomycota</taxon>
        <taxon>Ustilaginomycotina</taxon>
        <taxon>Exobasidiomycetes</taxon>
        <taxon>Georgefischeriales</taxon>
        <taxon>Tilletiariaceae</taxon>
        <taxon>Tilletiaria</taxon>
    </lineage>
</organism>
<keyword evidence="2" id="KW-1185">Reference proteome</keyword>
<dbReference type="AlphaFoldDB" id="A0A066VZH2"/>
<dbReference type="SUPFAM" id="SSF69118">
    <property type="entry name" value="AhpD-like"/>
    <property type="match status" value="1"/>
</dbReference>
<reference evidence="1 2" key="1">
    <citation type="submission" date="2014-05" db="EMBL/GenBank/DDBJ databases">
        <title>Draft genome sequence of a rare smut relative, Tilletiaria anomala UBC 951.</title>
        <authorList>
            <consortium name="DOE Joint Genome Institute"/>
            <person name="Toome M."/>
            <person name="Kuo A."/>
            <person name="Henrissat B."/>
            <person name="Lipzen A."/>
            <person name="Tritt A."/>
            <person name="Yoshinaga Y."/>
            <person name="Zane M."/>
            <person name="Barry K."/>
            <person name="Grigoriev I.V."/>
            <person name="Spatafora J.W."/>
            <person name="Aimea M.C."/>
        </authorList>
    </citation>
    <scope>NUCLEOTIDE SEQUENCE [LARGE SCALE GENOMIC DNA]</scope>
    <source>
        <strain evidence="1 2">UBC 951</strain>
    </source>
</reference>
<accession>A0A066VZH2</accession>
<gene>
    <name evidence="1" type="ORF">K437DRAFT_267914</name>
</gene>
<dbReference type="PANTHER" id="PTHR28180:SF5">
    <property type="entry name" value="DNA POLYMERASE ALPHA SUBUNIT B"/>
    <property type="match status" value="1"/>
</dbReference>
<dbReference type="Gene3D" id="1.20.1290.10">
    <property type="entry name" value="AhpD-like"/>
    <property type="match status" value="1"/>
</dbReference>
<dbReference type="GeneID" id="25265977"/>
<dbReference type="OrthoDB" id="5537330at2759"/>
<dbReference type="RefSeq" id="XP_013243758.1">
    <property type="nucleotide sequence ID" value="XM_013388304.1"/>
</dbReference>
<protein>
    <recommendedName>
        <fullName evidence="3">Carboxymuconolactone decarboxylase-like domain-containing protein</fullName>
    </recommendedName>
</protein>
<evidence type="ECO:0000313" key="2">
    <source>
        <dbReference type="Proteomes" id="UP000027361"/>
    </source>
</evidence>
<dbReference type="InterPro" id="IPR052999">
    <property type="entry name" value="PTS1_Protein"/>
</dbReference>
<evidence type="ECO:0000313" key="1">
    <source>
        <dbReference type="EMBL" id="KDN47137.1"/>
    </source>
</evidence>
<dbReference type="InterPro" id="IPR029032">
    <property type="entry name" value="AhpD-like"/>
</dbReference>
<name>A0A066VZH2_TILAU</name>